<dbReference type="Gene3D" id="1.10.10.10">
    <property type="entry name" value="Winged helix-like DNA-binding domain superfamily/Winged helix DNA-binding domain"/>
    <property type="match status" value="1"/>
</dbReference>
<proteinExistence type="inferred from homology"/>
<dbReference type="Pfam" id="PF04542">
    <property type="entry name" value="Sigma70_r2"/>
    <property type="match status" value="1"/>
</dbReference>
<evidence type="ECO:0000256" key="1">
    <source>
        <dbReference type="ARBA" id="ARBA00010641"/>
    </source>
</evidence>
<keyword evidence="4" id="KW-0238">DNA-binding</keyword>
<dbReference type="InterPro" id="IPR007627">
    <property type="entry name" value="RNA_pol_sigma70_r2"/>
</dbReference>
<name>A0A4Q7YAC4_9ACTN</name>
<organism evidence="8 9">
    <name type="scientific">Blastococcus saxobsidens</name>
    <dbReference type="NCBI Taxonomy" id="138336"/>
    <lineage>
        <taxon>Bacteria</taxon>
        <taxon>Bacillati</taxon>
        <taxon>Actinomycetota</taxon>
        <taxon>Actinomycetes</taxon>
        <taxon>Geodermatophilales</taxon>
        <taxon>Geodermatophilaceae</taxon>
        <taxon>Blastococcus</taxon>
    </lineage>
</organism>
<evidence type="ECO:0000313" key="9">
    <source>
        <dbReference type="Proteomes" id="UP000292507"/>
    </source>
</evidence>
<dbReference type="InterPro" id="IPR039425">
    <property type="entry name" value="RNA_pol_sigma-70-like"/>
</dbReference>
<dbReference type="GO" id="GO:0006352">
    <property type="term" value="P:DNA-templated transcription initiation"/>
    <property type="evidence" value="ECO:0007669"/>
    <property type="project" value="InterPro"/>
</dbReference>
<protein>
    <submittedName>
        <fullName evidence="8">RNA polymerase sigma-70 factor (Sigma-E family)</fullName>
    </submittedName>
</protein>
<evidence type="ECO:0000313" key="8">
    <source>
        <dbReference type="EMBL" id="RZU33980.1"/>
    </source>
</evidence>
<reference evidence="8 9" key="1">
    <citation type="submission" date="2019-02" db="EMBL/GenBank/DDBJ databases">
        <title>Sequencing the genomes of 1000 actinobacteria strains.</title>
        <authorList>
            <person name="Klenk H.-P."/>
        </authorList>
    </citation>
    <scope>NUCLEOTIDE SEQUENCE [LARGE SCALE GENOMIC DNA]</scope>
    <source>
        <strain evidence="8 9">DSM 44509</strain>
    </source>
</reference>
<gene>
    <name evidence="8" type="ORF">BKA19_3729</name>
</gene>
<keyword evidence="2" id="KW-0805">Transcription regulation</keyword>
<sequence length="168" mass="19219">MDRDEEFARFVDERWPVLVRSAVLLGCARPEAEDLVQTALVRCYVNWEKVSRAGSRDGYVYRVLVNCHHDSYRRRWWRERPTEHLPETSADDVTGQVDDADAVRRALRRLSPAHREVVVLRYYAHLGEQQIAEALGIAPGTVKSRLSRAFAQLSTDLDVSELRGGRAS</sequence>
<dbReference type="PANTHER" id="PTHR43133">
    <property type="entry name" value="RNA POLYMERASE ECF-TYPE SIGMA FACTO"/>
    <property type="match status" value="1"/>
</dbReference>
<dbReference type="InterPro" id="IPR013324">
    <property type="entry name" value="RNA_pol_sigma_r3/r4-like"/>
</dbReference>
<keyword evidence="5" id="KW-0804">Transcription</keyword>
<dbReference type="CDD" id="cd06171">
    <property type="entry name" value="Sigma70_r4"/>
    <property type="match status" value="1"/>
</dbReference>
<dbReference type="GO" id="GO:0016987">
    <property type="term" value="F:sigma factor activity"/>
    <property type="evidence" value="ECO:0007669"/>
    <property type="project" value="UniProtKB-KW"/>
</dbReference>
<dbReference type="InterPro" id="IPR036388">
    <property type="entry name" value="WH-like_DNA-bd_sf"/>
</dbReference>
<dbReference type="InterPro" id="IPR014325">
    <property type="entry name" value="RNA_pol_sigma-E_actinobac"/>
</dbReference>
<dbReference type="EMBL" id="SHKV01000001">
    <property type="protein sequence ID" value="RZU33980.1"/>
    <property type="molecule type" value="Genomic_DNA"/>
</dbReference>
<feature type="domain" description="RNA polymerase sigma factor 70 region 4 type 2" evidence="7">
    <location>
        <begin position="101"/>
        <end position="153"/>
    </location>
</feature>
<dbReference type="PANTHER" id="PTHR43133:SF50">
    <property type="entry name" value="ECF RNA POLYMERASE SIGMA FACTOR SIGM"/>
    <property type="match status" value="1"/>
</dbReference>
<comment type="similarity">
    <text evidence="1">Belongs to the sigma-70 factor family. ECF subfamily.</text>
</comment>
<keyword evidence="9" id="KW-1185">Reference proteome</keyword>
<evidence type="ECO:0000259" key="7">
    <source>
        <dbReference type="Pfam" id="PF08281"/>
    </source>
</evidence>
<evidence type="ECO:0000256" key="3">
    <source>
        <dbReference type="ARBA" id="ARBA00023082"/>
    </source>
</evidence>
<dbReference type="RefSeq" id="WP_104529184.1">
    <property type="nucleotide sequence ID" value="NZ_POQT01000023.1"/>
</dbReference>
<dbReference type="InterPro" id="IPR014284">
    <property type="entry name" value="RNA_pol_sigma-70_dom"/>
</dbReference>
<dbReference type="Pfam" id="PF08281">
    <property type="entry name" value="Sigma70_r4_2"/>
    <property type="match status" value="1"/>
</dbReference>
<dbReference type="Proteomes" id="UP000292507">
    <property type="component" value="Unassembled WGS sequence"/>
</dbReference>
<dbReference type="GO" id="GO:0003677">
    <property type="term" value="F:DNA binding"/>
    <property type="evidence" value="ECO:0007669"/>
    <property type="project" value="UniProtKB-KW"/>
</dbReference>
<accession>A0A4Q7YAC4</accession>
<dbReference type="InterPro" id="IPR013249">
    <property type="entry name" value="RNA_pol_sigma70_r4_t2"/>
</dbReference>
<comment type="caution">
    <text evidence="8">The sequence shown here is derived from an EMBL/GenBank/DDBJ whole genome shotgun (WGS) entry which is preliminary data.</text>
</comment>
<evidence type="ECO:0000256" key="4">
    <source>
        <dbReference type="ARBA" id="ARBA00023125"/>
    </source>
</evidence>
<dbReference type="SUPFAM" id="SSF88659">
    <property type="entry name" value="Sigma3 and sigma4 domains of RNA polymerase sigma factors"/>
    <property type="match status" value="1"/>
</dbReference>
<dbReference type="InterPro" id="IPR013325">
    <property type="entry name" value="RNA_pol_sigma_r2"/>
</dbReference>
<evidence type="ECO:0000256" key="2">
    <source>
        <dbReference type="ARBA" id="ARBA00023015"/>
    </source>
</evidence>
<evidence type="ECO:0000259" key="6">
    <source>
        <dbReference type="Pfam" id="PF04542"/>
    </source>
</evidence>
<dbReference type="SUPFAM" id="SSF88946">
    <property type="entry name" value="Sigma2 domain of RNA polymerase sigma factors"/>
    <property type="match status" value="1"/>
</dbReference>
<evidence type="ECO:0000256" key="5">
    <source>
        <dbReference type="ARBA" id="ARBA00023163"/>
    </source>
</evidence>
<feature type="domain" description="RNA polymerase sigma-70 region 2" evidence="6">
    <location>
        <begin position="29"/>
        <end position="78"/>
    </location>
</feature>
<dbReference type="Gene3D" id="1.10.1740.10">
    <property type="match status" value="1"/>
</dbReference>
<dbReference type="AlphaFoldDB" id="A0A4Q7YAC4"/>
<keyword evidence="3" id="KW-0731">Sigma factor</keyword>
<dbReference type="NCBIfam" id="TIGR02983">
    <property type="entry name" value="SigE-fam_strep"/>
    <property type="match status" value="1"/>
</dbReference>
<dbReference type="NCBIfam" id="TIGR02937">
    <property type="entry name" value="sigma70-ECF"/>
    <property type="match status" value="1"/>
</dbReference>
<dbReference type="OrthoDB" id="2046835at2"/>